<name>A0ABD6B8B5_9EURY</name>
<proteinExistence type="predicted"/>
<protein>
    <submittedName>
        <fullName evidence="2">Uncharacterized protein</fullName>
    </submittedName>
</protein>
<evidence type="ECO:0000313" key="2">
    <source>
        <dbReference type="EMBL" id="MFD1527128.1"/>
    </source>
</evidence>
<reference evidence="2 3" key="1">
    <citation type="journal article" date="2019" name="Int. J. Syst. Evol. Microbiol.">
        <title>The Global Catalogue of Microorganisms (GCM) 10K type strain sequencing project: providing services to taxonomists for standard genome sequencing and annotation.</title>
        <authorList>
            <consortium name="The Broad Institute Genomics Platform"/>
            <consortium name="The Broad Institute Genome Sequencing Center for Infectious Disease"/>
            <person name="Wu L."/>
            <person name="Ma J."/>
        </authorList>
    </citation>
    <scope>NUCLEOTIDE SEQUENCE [LARGE SCALE GENOMIC DNA]</scope>
    <source>
        <strain evidence="2 3">CGMCC 1.12285</strain>
    </source>
</reference>
<dbReference type="AlphaFoldDB" id="A0ABD6B8B5"/>
<dbReference type="EMBL" id="JBHUDH010000147">
    <property type="protein sequence ID" value="MFD1527128.1"/>
    <property type="molecule type" value="Genomic_DNA"/>
</dbReference>
<evidence type="ECO:0000256" key="1">
    <source>
        <dbReference type="SAM" id="MobiDB-lite"/>
    </source>
</evidence>
<keyword evidence="3" id="KW-1185">Reference proteome</keyword>
<organism evidence="2 3">
    <name type="scientific">Halolamina salina</name>
    <dbReference type="NCBI Taxonomy" id="1220023"/>
    <lineage>
        <taxon>Archaea</taxon>
        <taxon>Methanobacteriati</taxon>
        <taxon>Methanobacteriota</taxon>
        <taxon>Stenosarchaea group</taxon>
        <taxon>Halobacteria</taxon>
        <taxon>Halobacteriales</taxon>
        <taxon>Haloferacaceae</taxon>
    </lineage>
</organism>
<feature type="non-terminal residue" evidence="2">
    <location>
        <position position="1"/>
    </location>
</feature>
<dbReference type="Proteomes" id="UP001597111">
    <property type="component" value="Unassembled WGS sequence"/>
</dbReference>
<feature type="region of interest" description="Disordered" evidence="1">
    <location>
        <begin position="77"/>
        <end position="112"/>
    </location>
</feature>
<dbReference type="RefSeq" id="WP_379818810.1">
    <property type="nucleotide sequence ID" value="NZ_JBHUDH010000147.1"/>
</dbReference>
<gene>
    <name evidence="2" type="ORF">ACFR9S_12635</name>
</gene>
<evidence type="ECO:0000313" key="3">
    <source>
        <dbReference type="Proteomes" id="UP001597111"/>
    </source>
</evidence>
<feature type="region of interest" description="Disordered" evidence="1">
    <location>
        <begin position="39"/>
        <end position="62"/>
    </location>
</feature>
<sequence>TLSEGVRIERDRRRLSAFQYDALIHSGRVQEITRIPPPAAISGAGIDPTPLSVRGHSDENANAKERVTDEAFNSLRQSGRFEPEGVKYPSWLTNTSEGNEDPTPAVRRTDGI</sequence>
<comment type="caution">
    <text evidence="2">The sequence shown here is derived from an EMBL/GenBank/DDBJ whole genome shotgun (WGS) entry which is preliminary data.</text>
</comment>
<accession>A0ABD6B8B5</accession>